<dbReference type="AlphaFoldDB" id="A0AAX2A9M0"/>
<evidence type="ECO:0000313" key="4">
    <source>
        <dbReference type="Proteomes" id="UP000253850"/>
    </source>
</evidence>
<dbReference type="EMBL" id="PDKM01000002">
    <property type="protein sequence ID" value="RXK10327.1"/>
    <property type="molecule type" value="Genomic_DNA"/>
</dbReference>
<evidence type="ECO:0000313" key="3">
    <source>
        <dbReference type="EMBL" id="RXK10327.1"/>
    </source>
</evidence>
<dbReference type="EMBL" id="CP031217">
    <property type="protein sequence ID" value="AXH12755.1"/>
    <property type="molecule type" value="Genomic_DNA"/>
</dbReference>
<gene>
    <name evidence="2" type="ORF">ABIV_1765</name>
    <name evidence="3" type="ORF">CRV05_03365</name>
</gene>
<dbReference type="Proteomes" id="UP000253850">
    <property type="component" value="Chromosome"/>
</dbReference>
<dbReference type="CDD" id="cd02440">
    <property type="entry name" value="AdoMet_MTases"/>
    <property type="match status" value="1"/>
</dbReference>
<dbReference type="KEGG" id="hbv:ABIV_1765"/>
<keyword evidence="5" id="KW-1185">Reference proteome</keyword>
<dbReference type="Proteomes" id="UP000289193">
    <property type="component" value="Unassembled WGS sequence"/>
</dbReference>
<dbReference type="InterPro" id="IPR029063">
    <property type="entry name" value="SAM-dependent_MTases_sf"/>
</dbReference>
<name>A0AAX2A9M0_9BACT</name>
<keyword evidence="3" id="KW-0489">Methyltransferase</keyword>
<dbReference type="Pfam" id="PF13847">
    <property type="entry name" value="Methyltransf_31"/>
    <property type="match status" value="1"/>
</dbReference>
<evidence type="ECO:0000313" key="2">
    <source>
        <dbReference type="EMBL" id="AXH12755.1"/>
    </source>
</evidence>
<feature type="domain" description="Methyltransferase" evidence="1">
    <location>
        <begin position="136"/>
        <end position="248"/>
    </location>
</feature>
<dbReference type="SUPFAM" id="SSF53335">
    <property type="entry name" value="S-adenosyl-L-methionine-dependent methyltransferases"/>
    <property type="match status" value="1"/>
</dbReference>
<keyword evidence="3" id="KW-0808">Transferase</keyword>
<protein>
    <submittedName>
        <fullName evidence="3">Methyltransferase</fullName>
    </submittedName>
</protein>
<reference evidence="2 4" key="2">
    <citation type="submission" date="2018-07" db="EMBL/GenBank/DDBJ databases">
        <title>Complete genome of the Arcobacter bivalviorum type strain LMG 26154.</title>
        <authorList>
            <person name="Miller W.G."/>
            <person name="Yee E."/>
            <person name="Bono J.L."/>
        </authorList>
    </citation>
    <scope>NUCLEOTIDE SEQUENCE [LARGE SCALE GENOMIC DNA]</scope>
    <source>
        <strain evidence="2 4">LMG 26154</strain>
    </source>
</reference>
<dbReference type="Gene3D" id="3.40.50.150">
    <property type="entry name" value="Vaccinia Virus protein VP39"/>
    <property type="match status" value="1"/>
</dbReference>
<evidence type="ECO:0000259" key="1">
    <source>
        <dbReference type="Pfam" id="PF13847"/>
    </source>
</evidence>
<dbReference type="InterPro" id="IPR025714">
    <property type="entry name" value="Methyltranfer_dom"/>
</dbReference>
<organism evidence="3 5">
    <name type="scientific">Halarcobacter bivalviorum</name>
    <dbReference type="NCBI Taxonomy" id="663364"/>
    <lineage>
        <taxon>Bacteria</taxon>
        <taxon>Pseudomonadati</taxon>
        <taxon>Campylobacterota</taxon>
        <taxon>Epsilonproteobacteria</taxon>
        <taxon>Campylobacterales</taxon>
        <taxon>Arcobacteraceae</taxon>
        <taxon>Halarcobacter</taxon>
    </lineage>
</organism>
<dbReference type="GO" id="GO:0008168">
    <property type="term" value="F:methyltransferase activity"/>
    <property type="evidence" value="ECO:0007669"/>
    <property type="project" value="UniProtKB-KW"/>
</dbReference>
<evidence type="ECO:0000313" key="5">
    <source>
        <dbReference type="Proteomes" id="UP000289193"/>
    </source>
</evidence>
<accession>A0AAX2A9M0</accession>
<sequence>MKNFFTNQPLIEIYTFFNNKKNEEIIKINVINPDLCLNNYAGEIIIIDEKEYISRSYKSWNDLAEKFYFRMMTPKIVDKHFVELSFIKLEEKSFHSIKEVEEKYGVTSEFSRINKNEEPEFFYSYLQALKNTKIEKRKRVLNLGVNNAEEFELIKSAFNEEFKNIEFTGIDYCSSAIKSASEKFKEDKNVKFYVHDINCLDELNLGKFDLIISIGTLQSSNLEFNSIFMHIVQNYLKKDGAVILGFPNCRWVGGEVIYGAKAPNYSFCEQSLLYKDAFFCKKYLQQKKFRVTLTGKYYTLLTATSIRTS</sequence>
<proteinExistence type="predicted"/>
<dbReference type="GO" id="GO:0032259">
    <property type="term" value="P:methylation"/>
    <property type="evidence" value="ECO:0007669"/>
    <property type="project" value="UniProtKB-KW"/>
</dbReference>
<reference evidence="3 5" key="1">
    <citation type="submission" date="2017-10" db="EMBL/GenBank/DDBJ databases">
        <title>Genomics of the genus Arcobacter.</title>
        <authorList>
            <person name="Perez-Cataluna A."/>
            <person name="Figueras M.J."/>
        </authorList>
    </citation>
    <scope>NUCLEOTIDE SEQUENCE [LARGE SCALE GENOMIC DNA]</scope>
    <source>
        <strain evidence="3 5">CECT 7835</strain>
    </source>
</reference>
<dbReference type="RefSeq" id="WP_114839574.1">
    <property type="nucleotide sequence ID" value="NZ_CP031217.1"/>
</dbReference>